<name>A0A1B1S3P5_9BACL</name>
<dbReference type="EMBL" id="CP016540">
    <property type="protein sequence ID" value="ANU27811.1"/>
    <property type="molecule type" value="Genomic_DNA"/>
</dbReference>
<protein>
    <submittedName>
        <fullName evidence="1">Uncharacterized protein</fullName>
    </submittedName>
</protein>
<dbReference type="RefSeq" id="WP_049693428.1">
    <property type="nucleotide sequence ID" value="NZ_CP016540.2"/>
</dbReference>
<reference evidence="1" key="1">
    <citation type="submission" date="2016-10" db="EMBL/GenBank/DDBJ databases">
        <authorList>
            <person name="See-Too W.S."/>
        </authorList>
    </citation>
    <scope>NUCLEOTIDE SEQUENCE</scope>
    <source>
        <strain evidence="1">L10.15</strain>
    </source>
</reference>
<dbReference type="AlphaFoldDB" id="A0A1B1S3P5"/>
<organism evidence="1 2">
    <name type="scientific">Planococcus versutus</name>
    <dbReference type="NCBI Taxonomy" id="1302659"/>
    <lineage>
        <taxon>Bacteria</taxon>
        <taxon>Bacillati</taxon>
        <taxon>Bacillota</taxon>
        <taxon>Bacilli</taxon>
        <taxon>Bacillales</taxon>
        <taxon>Caryophanaceae</taxon>
        <taxon>Planococcus</taxon>
    </lineage>
</organism>
<keyword evidence="2" id="KW-1185">Reference proteome</keyword>
<evidence type="ECO:0000313" key="2">
    <source>
        <dbReference type="Proteomes" id="UP000053354"/>
    </source>
</evidence>
<dbReference type="KEGG" id="pll:I858_012535"/>
<gene>
    <name evidence="1" type="ORF">I858_012535</name>
</gene>
<dbReference type="STRING" id="1302659.I858_012535"/>
<sequence>MLWIRHDEDAKNMKWVLGFLLVLFIMAMAFLQFAAAAAIIFVVAAVSLQLIYLRQAGKKLVFQNERLRKRVLYEGESSWQLVFHNEGLPIWGGHLKIWFHHTVEPIGRQNVSFGDVIELDLPFTIGHKQTIEIEVPLTGNRRGISRITKMEVLIPHPFGEASITLEYQPRILHEQLVFPKLQKYSFGYTPSPQKPGQFNLKHSLFDDAFQPIGTRDYVSTDQFNQIHWKASVRMQNYQTKIFSQVANESMLFALNVSAHYGTIHDLEERIEELASYVENCFSAGIPYAVAVNVRSAGKMPYLYLSTGLGQKQRQQALELLSIISKNNATLPYSTMLGHLDIHTELPYTTYLLTDKPKEALRFITKWSMQTELTILPNRQERELA</sequence>
<accession>A0A1B1S3P5</accession>
<proteinExistence type="predicted"/>
<dbReference type="Proteomes" id="UP000053354">
    <property type="component" value="Chromosome"/>
</dbReference>
<dbReference type="PANTHER" id="PTHR34351:SF2">
    <property type="entry name" value="DUF58 DOMAIN-CONTAINING PROTEIN"/>
    <property type="match status" value="1"/>
</dbReference>
<dbReference type="PANTHER" id="PTHR34351">
    <property type="entry name" value="SLR1927 PROTEIN-RELATED"/>
    <property type="match status" value="1"/>
</dbReference>
<dbReference type="OrthoDB" id="9789943at2"/>
<evidence type="ECO:0000313" key="1">
    <source>
        <dbReference type="EMBL" id="ANU27811.1"/>
    </source>
</evidence>